<reference evidence="2 3" key="1">
    <citation type="submission" date="2013-03" db="EMBL/GenBank/DDBJ databases">
        <title>The Genome Sequence of Exophiala aquamarina CBS 119918.</title>
        <authorList>
            <consortium name="The Broad Institute Genomics Platform"/>
            <person name="Cuomo C."/>
            <person name="de Hoog S."/>
            <person name="Gorbushina A."/>
            <person name="Walker B."/>
            <person name="Young S.K."/>
            <person name="Zeng Q."/>
            <person name="Gargeya S."/>
            <person name="Fitzgerald M."/>
            <person name="Haas B."/>
            <person name="Abouelleil A."/>
            <person name="Allen A.W."/>
            <person name="Alvarado L."/>
            <person name="Arachchi H.M."/>
            <person name="Berlin A.M."/>
            <person name="Chapman S.B."/>
            <person name="Gainer-Dewar J."/>
            <person name="Goldberg J."/>
            <person name="Griggs A."/>
            <person name="Gujja S."/>
            <person name="Hansen M."/>
            <person name="Howarth C."/>
            <person name="Imamovic A."/>
            <person name="Ireland A."/>
            <person name="Larimer J."/>
            <person name="McCowan C."/>
            <person name="Murphy C."/>
            <person name="Pearson M."/>
            <person name="Poon T.W."/>
            <person name="Priest M."/>
            <person name="Roberts A."/>
            <person name="Saif S."/>
            <person name="Shea T."/>
            <person name="Sisk P."/>
            <person name="Sykes S."/>
            <person name="Wortman J."/>
            <person name="Nusbaum C."/>
            <person name="Birren B."/>
        </authorList>
    </citation>
    <scope>NUCLEOTIDE SEQUENCE [LARGE SCALE GENOMIC DNA]</scope>
    <source>
        <strain evidence="2 3">CBS 119918</strain>
    </source>
</reference>
<feature type="compositionally biased region" description="Low complexity" evidence="1">
    <location>
        <begin position="395"/>
        <end position="415"/>
    </location>
</feature>
<feature type="region of interest" description="Disordered" evidence="1">
    <location>
        <begin position="46"/>
        <end position="297"/>
    </location>
</feature>
<feature type="compositionally biased region" description="Polar residues" evidence="1">
    <location>
        <begin position="86"/>
        <end position="110"/>
    </location>
</feature>
<evidence type="ECO:0000313" key="3">
    <source>
        <dbReference type="Proteomes" id="UP000027920"/>
    </source>
</evidence>
<feature type="region of interest" description="Disordered" evidence="1">
    <location>
        <begin position="390"/>
        <end position="424"/>
    </location>
</feature>
<dbReference type="VEuPathDB" id="FungiDB:A1O9_00107"/>
<comment type="caution">
    <text evidence="2">The sequence shown here is derived from an EMBL/GenBank/DDBJ whole genome shotgun (WGS) entry which is preliminary data.</text>
</comment>
<evidence type="ECO:0000256" key="1">
    <source>
        <dbReference type="SAM" id="MobiDB-lite"/>
    </source>
</evidence>
<evidence type="ECO:0000313" key="2">
    <source>
        <dbReference type="EMBL" id="KEF62135.1"/>
    </source>
</evidence>
<protein>
    <submittedName>
        <fullName evidence="2">Uncharacterized protein</fullName>
    </submittedName>
</protein>
<keyword evidence="3" id="KW-1185">Reference proteome</keyword>
<dbReference type="GeneID" id="25275059"/>
<dbReference type="STRING" id="1182545.A0A072Q2K3"/>
<proteinExistence type="predicted"/>
<feature type="compositionally biased region" description="Polar residues" evidence="1">
    <location>
        <begin position="150"/>
        <end position="159"/>
    </location>
</feature>
<dbReference type="HOGENOM" id="CLU_034111_0_0_1"/>
<sequence>MTRRKRTPSSSPSPSPSPSASSKRVAFDFEIPASLRQFSSISRSLATHTTIPSAPATASPQTQTEPQHRPVSQSSSQSSPRFTIPRPTSQVPVNAQSQRSSASVHNSQPWATPLPKGVQATSAAKSSSPAFPKPTPTQPPNGAPAHSHSRTTSNPNSKARPQPEPILRPGETPVLKTHPNLIASLIAKKRAANEAAGHRARWQRQQAEYQAGKSPGSQLMTELKAEASRASPVQSQSISVSNPLPARPVSLPATNSKTGPPRVETAGRTTDTVSTPNTEQSTHETETSKGVQQDRRDSVYASPFSSPIADFLEQATDEVELQKNITDTTQQPAHSSEPFKDQTPSSTAHGQDSVVWPLQNGNMVSSTQVGIPPLFSELPQLHQQKQSPLLRTPFPQNHPRSSRSSQQQASPYQSPHFSTGQLQSGNVMSNSAALAQQQYQYMNSQFPDGQQNFYKMNYPQQYPTTNSPEETNMTVPITMRQQSFAQQSLSNAPSFNPLLTYPTQPISGLGNMNMPLVYPPSAPMPTFGTSAPKSRTELNPGLMTAADMVAGTNTMFTVATQTDFSVPKRY</sequence>
<dbReference type="EMBL" id="AMGV01000001">
    <property type="protein sequence ID" value="KEF62135.1"/>
    <property type="molecule type" value="Genomic_DNA"/>
</dbReference>
<feature type="compositionally biased region" description="Basic and acidic residues" evidence="1">
    <location>
        <begin position="281"/>
        <end position="297"/>
    </location>
</feature>
<accession>A0A072Q2K3</accession>
<organism evidence="2 3">
    <name type="scientific">Exophiala aquamarina CBS 119918</name>
    <dbReference type="NCBI Taxonomy" id="1182545"/>
    <lineage>
        <taxon>Eukaryota</taxon>
        <taxon>Fungi</taxon>
        <taxon>Dikarya</taxon>
        <taxon>Ascomycota</taxon>
        <taxon>Pezizomycotina</taxon>
        <taxon>Eurotiomycetes</taxon>
        <taxon>Chaetothyriomycetidae</taxon>
        <taxon>Chaetothyriales</taxon>
        <taxon>Herpotrichiellaceae</taxon>
        <taxon>Exophiala</taxon>
    </lineage>
</organism>
<dbReference type="AlphaFoldDB" id="A0A072Q2K3"/>
<feature type="region of interest" description="Disordered" evidence="1">
    <location>
        <begin position="1"/>
        <end position="24"/>
    </location>
</feature>
<dbReference type="OrthoDB" id="4160292at2759"/>
<dbReference type="Proteomes" id="UP000027920">
    <property type="component" value="Unassembled WGS sequence"/>
</dbReference>
<dbReference type="RefSeq" id="XP_013264725.1">
    <property type="nucleotide sequence ID" value="XM_013409271.1"/>
</dbReference>
<name>A0A072Q2K3_9EURO</name>
<gene>
    <name evidence="2" type="ORF">A1O9_00107</name>
</gene>
<feature type="compositionally biased region" description="Polar residues" evidence="1">
    <location>
        <begin position="267"/>
        <end position="280"/>
    </location>
</feature>
<feature type="compositionally biased region" description="Pro residues" evidence="1">
    <location>
        <begin position="131"/>
        <end position="142"/>
    </location>
</feature>
<feature type="region of interest" description="Disordered" evidence="1">
    <location>
        <begin position="327"/>
        <end position="353"/>
    </location>
</feature>
<feature type="compositionally biased region" description="Polar residues" evidence="1">
    <location>
        <begin position="46"/>
        <end position="65"/>
    </location>
</feature>
<feature type="compositionally biased region" description="Low complexity" evidence="1">
    <location>
        <begin position="120"/>
        <end position="130"/>
    </location>
</feature>
<feature type="compositionally biased region" description="Polar residues" evidence="1">
    <location>
        <begin position="231"/>
        <end position="242"/>
    </location>
</feature>